<evidence type="ECO:0000256" key="2">
    <source>
        <dbReference type="ARBA" id="ARBA00022454"/>
    </source>
</evidence>
<dbReference type="Pfam" id="PF10451">
    <property type="entry name" value="Stn1"/>
    <property type="match status" value="1"/>
</dbReference>
<evidence type="ECO:0000313" key="7">
    <source>
        <dbReference type="EMBL" id="RAR16469.1"/>
    </source>
</evidence>
<gene>
    <name evidence="7" type="ORF">DDE83_000034</name>
</gene>
<dbReference type="PANTHER" id="PTHR24148">
    <property type="entry name" value="ANKYRIN REPEAT DOMAIN-CONTAINING PROTEIN 39 HOMOLOG-RELATED"/>
    <property type="match status" value="1"/>
</dbReference>
<dbReference type="Pfam" id="PF26639">
    <property type="entry name" value="Het-6_barrel"/>
    <property type="match status" value="1"/>
</dbReference>
<keyword evidence="2" id="KW-0158">Chromosome</keyword>
<dbReference type="AlphaFoldDB" id="A0A364NGR0"/>
<accession>A0A364NGR0</accession>
<dbReference type="Proteomes" id="UP000249619">
    <property type="component" value="Unassembled WGS sequence"/>
</dbReference>
<dbReference type="Gene3D" id="3.10.450.50">
    <property type="match status" value="1"/>
</dbReference>
<evidence type="ECO:0000259" key="5">
    <source>
        <dbReference type="Pfam" id="PF06985"/>
    </source>
</evidence>
<dbReference type="InterPro" id="IPR018856">
    <property type="entry name" value="Stn1_N"/>
</dbReference>
<organism evidence="7 8">
    <name type="scientific">Stemphylium lycopersici</name>
    <name type="common">Tomato gray leaf spot disease fungus</name>
    <name type="synonym">Thyrospora lycopersici</name>
    <dbReference type="NCBI Taxonomy" id="183478"/>
    <lineage>
        <taxon>Eukaryota</taxon>
        <taxon>Fungi</taxon>
        <taxon>Dikarya</taxon>
        <taxon>Ascomycota</taxon>
        <taxon>Pezizomycotina</taxon>
        <taxon>Dothideomycetes</taxon>
        <taxon>Pleosporomycetidae</taxon>
        <taxon>Pleosporales</taxon>
        <taxon>Pleosporineae</taxon>
        <taxon>Pleosporaceae</taxon>
        <taxon>Stemphylium</taxon>
    </lineage>
</organism>
<evidence type="ECO:0000256" key="1">
    <source>
        <dbReference type="ARBA" id="ARBA00004574"/>
    </source>
</evidence>
<reference evidence="8" key="1">
    <citation type="submission" date="2018-05" db="EMBL/GenBank/DDBJ databases">
        <title>Draft genome sequence of Stemphylium lycopersici strain CIDEFI 213.</title>
        <authorList>
            <person name="Medina R."/>
            <person name="Franco M.E.E."/>
            <person name="Lucentini C.G."/>
            <person name="Saparrat M.C.N."/>
            <person name="Balatti P.A."/>
        </authorList>
    </citation>
    <scope>NUCLEOTIDE SEQUENCE [LARGE SCALE GENOMIC DNA]</scope>
    <source>
        <strain evidence="8">CIDEFI 213</strain>
    </source>
</reference>
<sequence>MSSSTLAKPNLETKDVQTAPGVSLSEQQSTIVASVLDLFAGRPSLPKLRLWRDDATFTDPLTIAQGRDKYSAQWYGLQAAFSEIERLNHQVKDAGNPILMDLRTRYVVKGIGKEQIIQSEVVIHLDGEGKIEKLEDKWDGKLPEGGIANAFRHLNAVTVPKLINVPKNDEEDAKLGNHVPNQPYCAPLNILPSAKCMKSAITPAPAPSTFKLGASATTRMVPHPPCSALGQHIYFHLNHPIRYVRIVGVVVAIDDINLKYTALTIDDGSGATIELKIVRKPSAEKNPVDTSSNTEIDNVCVISRLGIFEVTVDKQPLDIGSALKAKCTISEFRGVKQLDLKRVSIVSTTDEEAKAWAETATFKQQTLSKPWHISSAEHKKIKHDIKAEKNKVLEYERLKAEYEAKKQDQRLAREVYHAQRERKLEARRRKEETMMNGETMDPVTAISQLSDEAIRVSIDEAGRPPSPFANIQSPLQYDPLPSDKSIRVLDLAPGSWDEPVHCSLRTVRLNAENLLYEAISYAWGDHTDRKTIVCNDSVFSTTRSLFEALQRFRRIYTIRTLWADAICINQDDTGERTSQVQLMSLIYSKASCVLIWLQHEEDDVVRSSLNSICRFIRRSEPLESENLFYRWHGFALTSFEDIDTFDTHFYPFDALYSICSAAWFRRGWILQEFALSCSACIYWGHAEFDPAWLFSTILKIDAVEYPYQCLDIFYRCVMIGSLKISEHGLRKKLSFFCLLWATRKFTFSDPKDRIYGLLGLSTLECDPGSGLTFETPDYSISTRECYRRIAAKILLELKDPRVLCTVRHDASLRENWPSWVPDWSRMDSTCFPCFESFLTEDKDNRRMDLVDISRELYGVHDCIRISGFRIDNILQELGQYAGLHDLLTEAVRLQRTQELFNHLEQEYQLHPQLIAITFGTLHRHVELDSESSAALLDAYHELMSCLGPEVALPGDVVVALHGSNMPFVLRPIEKGLWRLAGECSISEYHDGRIAREWERRGSVSENFCIY</sequence>
<keyword evidence="3" id="KW-0779">Telomere</keyword>
<comment type="subcellular location">
    <subcellularLocation>
        <location evidence="1">Chromosome</location>
        <location evidence="1">Telomere</location>
    </subcellularLocation>
</comment>
<dbReference type="STRING" id="183478.A0A364NGR0"/>
<dbReference type="InterPro" id="IPR052895">
    <property type="entry name" value="HetReg/Transcr_Mod"/>
</dbReference>
<dbReference type="GO" id="GO:0000781">
    <property type="term" value="C:chromosome, telomeric region"/>
    <property type="evidence" value="ECO:0007669"/>
    <property type="project" value="UniProtKB-SubCell"/>
</dbReference>
<protein>
    <submittedName>
        <fullName evidence="7">HET-domain-containing protein</fullName>
    </submittedName>
</protein>
<dbReference type="InterPro" id="IPR032710">
    <property type="entry name" value="NTF2-like_dom_sf"/>
</dbReference>
<evidence type="ECO:0000313" key="8">
    <source>
        <dbReference type="Proteomes" id="UP000249619"/>
    </source>
</evidence>
<keyword evidence="4" id="KW-0175">Coiled coil</keyword>
<proteinExistence type="predicted"/>
<dbReference type="CDD" id="cd03524">
    <property type="entry name" value="RPA2_OBF_family"/>
    <property type="match status" value="1"/>
</dbReference>
<feature type="coiled-coil region" evidence="4">
    <location>
        <begin position="385"/>
        <end position="415"/>
    </location>
</feature>
<dbReference type="InterPro" id="IPR012340">
    <property type="entry name" value="NA-bd_OB-fold"/>
</dbReference>
<dbReference type="SUPFAM" id="SSF54427">
    <property type="entry name" value="NTF2-like"/>
    <property type="match status" value="1"/>
</dbReference>
<dbReference type="EMBL" id="QGDH01000002">
    <property type="protein sequence ID" value="RAR16469.1"/>
    <property type="molecule type" value="Genomic_DNA"/>
</dbReference>
<evidence type="ECO:0000259" key="6">
    <source>
        <dbReference type="Pfam" id="PF10451"/>
    </source>
</evidence>
<comment type="caution">
    <text evidence="7">The sequence shown here is derived from an EMBL/GenBank/DDBJ whole genome shotgun (WGS) entry which is preliminary data.</text>
</comment>
<dbReference type="Pfam" id="PF06985">
    <property type="entry name" value="HET"/>
    <property type="match status" value="1"/>
</dbReference>
<feature type="domain" description="Heterokaryon incompatibility" evidence="5">
    <location>
        <begin position="516"/>
        <end position="672"/>
    </location>
</feature>
<evidence type="ECO:0000256" key="4">
    <source>
        <dbReference type="SAM" id="Coils"/>
    </source>
</evidence>
<name>A0A364NGR0_STELY</name>
<evidence type="ECO:0000256" key="3">
    <source>
        <dbReference type="ARBA" id="ARBA00022895"/>
    </source>
</evidence>
<keyword evidence="8" id="KW-1185">Reference proteome</keyword>
<dbReference type="InterPro" id="IPR010730">
    <property type="entry name" value="HET"/>
</dbReference>
<dbReference type="Gene3D" id="2.40.50.140">
    <property type="entry name" value="Nucleic acid-binding proteins"/>
    <property type="match status" value="1"/>
</dbReference>
<dbReference type="PANTHER" id="PTHR24148:SF64">
    <property type="entry name" value="HETEROKARYON INCOMPATIBILITY DOMAIN-CONTAINING PROTEIN"/>
    <property type="match status" value="1"/>
</dbReference>
<feature type="domain" description="CST complex subunit Stn1 N-terminal" evidence="6">
    <location>
        <begin position="231"/>
        <end position="384"/>
    </location>
</feature>